<dbReference type="AlphaFoldDB" id="A0A7S2J356"/>
<evidence type="ECO:0008006" key="5">
    <source>
        <dbReference type="Google" id="ProtNLM"/>
    </source>
</evidence>
<dbReference type="EMBL" id="HBGQ01097480">
    <property type="protein sequence ID" value="CAD9536448.1"/>
    <property type="molecule type" value="Transcribed_RNA"/>
</dbReference>
<keyword evidence="3" id="KW-0663">Pyridoxal phosphate</keyword>
<comment type="cofactor">
    <cofactor evidence="1">
        <name>pyridoxal 5'-phosphate</name>
        <dbReference type="ChEBI" id="CHEBI:597326"/>
    </cofactor>
</comment>
<dbReference type="Pfam" id="PF01063">
    <property type="entry name" value="Aminotran_4"/>
    <property type="match status" value="1"/>
</dbReference>
<organism evidence="4">
    <name type="scientific">Alexandrium andersonii</name>
    <dbReference type="NCBI Taxonomy" id="327968"/>
    <lineage>
        <taxon>Eukaryota</taxon>
        <taxon>Sar</taxon>
        <taxon>Alveolata</taxon>
        <taxon>Dinophyceae</taxon>
        <taxon>Gonyaulacales</taxon>
        <taxon>Pyrocystaceae</taxon>
        <taxon>Alexandrium</taxon>
    </lineage>
</organism>
<name>A0A7S2J356_9DINO</name>
<dbReference type="InterPro" id="IPR043132">
    <property type="entry name" value="BCAT-like_C"/>
</dbReference>
<evidence type="ECO:0000313" key="4">
    <source>
        <dbReference type="EMBL" id="CAD9536448.1"/>
    </source>
</evidence>
<evidence type="ECO:0000256" key="2">
    <source>
        <dbReference type="ARBA" id="ARBA00009320"/>
    </source>
</evidence>
<reference evidence="4" key="1">
    <citation type="submission" date="2021-01" db="EMBL/GenBank/DDBJ databases">
        <authorList>
            <person name="Corre E."/>
            <person name="Pelletier E."/>
            <person name="Niang G."/>
            <person name="Scheremetjew M."/>
            <person name="Finn R."/>
            <person name="Kale V."/>
            <person name="Holt S."/>
            <person name="Cochrane G."/>
            <person name="Meng A."/>
            <person name="Brown T."/>
            <person name="Cohen L."/>
        </authorList>
    </citation>
    <scope>NUCLEOTIDE SEQUENCE</scope>
    <source>
        <strain evidence="4">CCMP2222</strain>
    </source>
</reference>
<dbReference type="GO" id="GO:0009081">
    <property type="term" value="P:branched-chain amino acid metabolic process"/>
    <property type="evidence" value="ECO:0007669"/>
    <property type="project" value="InterPro"/>
</dbReference>
<proteinExistence type="inferred from homology"/>
<dbReference type="SUPFAM" id="SSF56752">
    <property type="entry name" value="D-aminoacid aminotransferase-like PLP-dependent enzymes"/>
    <property type="match status" value="1"/>
</dbReference>
<dbReference type="InterPro" id="IPR001544">
    <property type="entry name" value="Aminotrans_IV"/>
</dbReference>
<protein>
    <recommendedName>
        <fullName evidence="5">Branched-chain-amino-acid aminotransferase</fullName>
    </recommendedName>
</protein>
<dbReference type="PANTHER" id="PTHR42825:SF2">
    <property type="entry name" value="BRANCHED-CHAIN-AMINO-ACID AMINOTRANSFERASE 3, CHLOROPLASTIC-RELATED"/>
    <property type="match status" value="1"/>
</dbReference>
<evidence type="ECO:0000256" key="3">
    <source>
        <dbReference type="ARBA" id="ARBA00022898"/>
    </source>
</evidence>
<comment type="similarity">
    <text evidence="2">Belongs to the class-IV pyridoxal-phosphate-dependent aminotransferase family.</text>
</comment>
<evidence type="ECO:0000256" key="1">
    <source>
        <dbReference type="ARBA" id="ARBA00001933"/>
    </source>
</evidence>
<dbReference type="InterPro" id="IPR036038">
    <property type="entry name" value="Aminotransferase-like"/>
</dbReference>
<gene>
    <name evidence="4" type="ORF">AAND1436_LOCUS46543</name>
</gene>
<accession>A0A7S2J356</accession>
<dbReference type="PANTHER" id="PTHR42825">
    <property type="entry name" value="AMINO ACID AMINOTRANSFERASE"/>
    <property type="match status" value="1"/>
</dbReference>
<dbReference type="InterPro" id="IPR005786">
    <property type="entry name" value="B_amino_transII"/>
</dbReference>
<dbReference type="Gene3D" id="3.20.10.10">
    <property type="entry name" value="D-amino Acid Aminotransferase, subunit A, domain 2"/>
    <property type="match status" value="1"/>
</dbReference>
<sequence>MHPATEAMLLVMVSPVGAYYNKGGTLTPVPAAVVDGYDRAAPKGVGHCKVAGNYAADMKAAADGKKRGYPIGLYLDPKERRFVEEFNSSNFIAISGKKYLTPESASILPSVTNRCLAELAKDLGLEVERRPVELAAEADTFDEVGAVGTAVVVTPIKSITMGDKTWEFKAPDTLQKLHDKMRRVQQGEEEDTHNFLREIAL</sequence>
<dbReference type="GO" id="GO:0004084">
    <property type="term" value="F:branched-chain-amino-acid transaminase activity"/>
    <property type="evidence" value="ECO:0007669"/>
    <property type="project" value="InterPro"/>
</dbReference>